<accession>A0A9P6EAZ2</accession>
<dbReference type="GO" id="GO:0030170">
    <property type="term" value="F:pyridoxal phosphate binding"/>
    <property type="evidence" value="ECO:0007669"/>
    <property type="project" value="InterPro"/>
</dbReference>
<evidence type="ECO:0000256" key="3">
    <source>
        <dbReference type="ARBA" id="ARBA00022679"/>
    </source>
</evidence>
<feature type="domain" description="Aminotransferase class I/classII large" evidence="6">
    <location>
        <begin position="50"/>
        <end position="429"/>
    </location>
</feature>
<gene>
    <name evidence="7" type="ORF">CPB83DRAFT_514206</name>
</gene>
<dbReference type="Proteomes" id="UP000807306">
    <property type="component" value="Unassembled WGS sequence"/>
</dbReference>
<dbReference type="GO" id="GO:0009102">
    <property type="term" value="P:biotin biosynthetic process"/>
    <property type="evidence" value="ECO:0007669"/>
    <property type="project" value="TreeGrafter"/>
</dbReference>
<comment type="similarity">
    <text evidence="2">Belongs to the class-II pyridoxal-phosphate-dependent aminotransferase family. BioF subfamily.</text>
</comment>
<keyword evidence="4 5" id="KW-0663">Pyridoxal phosphate</keyword>
<dbReference type="Pfam" id="PF00155">
    <property type="entry name" value="Aminotran_1_2"/>
    <property type="match status" value="1"/>
</dbReference>
<dbReference type="OrthoDB" id="2382073at2759"/>
<evidence type="ECO:0000256" key="2">
    <source>
        <dbReference type="ARBA" id="ARBA00010008"/>
    </source>
</evidence>
<evidence type="ECO:0000256" key="1">
    <source>
        <dbReference type="ARBA" id="ARBA00001933"/>
    </source>
</evidence>
<evidence type="ECO:0000313" key="7">
    <source>
        <dbReference type="EMBL" id="KAF9525786.1"/>
    </source>
</evidence>
<dbReference type="PANTHER" id="PTHR13693:SF77">
    <property type="entry name" value="8-AMINO-7-OXONONANOATE SYNTHASE"/>
    <property type="match status" value="1"/>
</dbReference>
<dbReference type="Gene3D" id="3.90.1150.10">
    <property type="entry name" value="Aspartate Aminotransferase, domain 1"/>
    <property type="match status" value="1"/>
</dbReference>
<dbReference type="InterPro" id="IPR015422">
    <property type="entry name" value="PyrdxlP-dep_Trfase_small"/>
</dbReference>
<evidence type="ECO:0000313" key="8">
    <source>
        <dbReference type="Proteomes" id="UP000807306"/>
    </source>
</evidence>
<proteinExistence type="inferred from homology"/>
<dbReference type="InterPro" id="IPR004839">
    <property type="entry name" value="Aminotransferase_I/II_large"/>
</dbReference>
<name>A0A9P6EAZ2_9AGAR</name>
<dbReference type="EMBL" id="MU157879">
    <property type="protein sequence ID" value="KAF9525786.1"/>
    <property type="molecule type" value="Genomic_DNA"/>
</dbReference>
<comment type="cofactor">
    <cofactor evidence="1 5">
        <name>pyridoxal 5'-phosphate</name>
        <dbReference type="ChEBI" id="CHEBI:597326"/>
    </cofactor>
</comment>
<keyword evidence="3 7" id="KW-0808">Transferase</keyword>
<evidence type="ECO:0000259" key="6">
    <source>
        <dbReference type="Pfam" id="PF00155"/>
    </source>
</evidence>
<dbReference type="PROSITE" id="PS00599">
    <property type="entry name" value="AA_TRANSFER_CLASS_2"/>
    <property type="match status" value="1"/>
</dbReference>
<dbReference type="PANTHER" id="PTHR13693">
    <property type="entry name" value="CLASS II AMINOTRANSFERASE/8-AMINO-7-OXONONANOATE SYNTHASE"/>
    <property type="match status" value="1"/>
</dbReference>
<sequence length="481" mass="52711">MDSTKGSTALPRSALETRLHTALVSREQRWIKRRLPDTNTSPSSAGSLLIDFNSNDYLSLSQSSTLRSLFLERLAKEPDILGSGGSRLLVNGRAHAALETRLAKFFRSETALLFNSGFDANVGFFSCIPQAGDAVVYDEYIHASVHDGVRASRVAKDMQFAFKHNSIPNLKAVLLQLKRHHGGLRTGETSLFLAVESLYSMDGTFAPLIEIADLLDDLFPAKNAYFVVDEAHSTGIYGIQGRGRVSLMGLESRVFARLHTFGKALAASGAVVLTNALVHDYLLNYARSLIYTTALSYANIIAADCSFDMLDNGTAQHLSSNLLQLSSYFSSTLQERLTSRRIPSSLVSLSPHLTSTQLIPSLDLSSQLHDASPIVPILTPHPRPLSSYLLALGMNARPITWPTVPKGKDRVRVCLHAGNSKDEVDRLVSGVIKWAEETMRTSLPGYPAADNLPTQISTSVHSQRNEDTCFRVYDGDFQSKL</sequence>
<evidence type="ECO:0000256" key="5">
    <source>
        <dbReference type="RuleBase" id="RU003693"/>
    </source>
</evidence>
<comment type="caution">
    <text evidence="7">The sequence shown here is derived from an EMBL/GenBank/DDBJ whole genome shotgun (WGS) entry which is preliminary data.</text>
</comment>
<dbReference type="InterPro" id="IPR001917">
    <property type="entry name" value="Aminotrans_II_pyridoxalP_BS"/>
</dbReference>
<dbReference type="InterPro" id="IPR050087">
    <property type="entry name" value="AON_synthase_class-II"/>
</dbReference>
<dbReference type="InterPro" id="IPR015421">
    <property type="entry name" value="PyrdxlP-dep_Trfase_major"/>
</dbReference>
<dbReference type="Gene3D" id="3.40.640.10">
    <property type="entry name" value="Type I PLP-dependent aspartate aminotransferase-like (Major domain)"/>
    <property type="match status" value="1"/>
</dbReference>
<dbReference type="GO" id="GO:0016740">
    <property type="term" value="F:transferase activity"/>
    <property type="evidence" value="ECO:0007669"/>
    <property type="project" value="UniProtKB-KW"/>
</dbReference>
<reference evidence="7" key="1">
    <citation type="submission" date="2020-11" db="EMBL/GenBank/DDBJ databases">
        <authorList>
            <consortium name="DOE Joint Genome Institute"/>
            <person name="Ahrendt S."/>
            <person name="Riley R."/>
            <person name="Andreopoulos W."/>
            <person name="Labutti K."/>
            <person name="Pangilinan J."/>
            <person name="Ruiz-Duenas F.J."/>
            <person name="Barrasa J.M."/>
            <person name="Sanchez-Garcia M."/>
            <person name="Camarero S."/>
            <person name="Miyauchi S."/>
            <person name="Serrano A."/>
            <person name="Linde D."/>
            <person name="Babiker R."/>
            <person name="Drula E."/>
            <person name="Ayuso-Fernandez I."/>
            <person name="Pacheco R."/>
            <person name="Padilla G."/>
            <person name="Ferreira P."/>
            <person name="Barriuso J."/>
            <person name="Kellner H."/>
            <person name="Castanera R."/>
            <person name="Alfaro M."/>
            <person name="Ramirez L."/>
            <person name="Pisabarro A.G."/>
            <person name="Kuo A."/>
            <person name="Tritt A."/>
            <person name="Lipzen A."/>
            <person name="He G."/>
            <person name="Yan M."/>
            <person name="Ng V."/>
            <person name="Cullen D."/>
            <person name="Martin F."/>
            <person name="Rosso M.-N."/>
            <person name="Henrissat B."/>
            <person name="Hibbett D."/>
            <person name="Martinez A.T."/>
            <person name="Grigoriev I.V."/>
        </authorList>
    </citation>
    <scope>NUCLEOTIDE SEQUENCE</scope>
    <source>
        <strain evidence="7">CBS 506.95</strain>
    </source>
</reference>
<dbReference type="SUPFAM" id="SSF53383">
    <property type="entry name" value="PLP-dependent transferases"/>
    <property type="match status" value="1"/>
</dbReference>
<protein>
    <submittedName>
        <fullName evidence="7">Pyridoxal phosphate-dependent transferase</fullName>
    </submittedName>
</protein>
<keyword evidence="8" id="KW-1185">Reference proteome</keyword>
<organism evidence="7 8">
    <name type="scientific">Crepidotus variabilis</name>
    <dbReference type="NCBI Taxonomy" id="179855"/>
    <lineage>
        <taxon>Eukaryota</taxon>
        <taxon>Fungi</taxon>
        <taxon>Dikarya</taxon>
        <taxon>Basidiomycota</taxon>
        <taxon>Agaricomycotina</taxon>
        <taxon>Agaricomycetes</taxon>
        <taxon>Agaricomycetidae</taxon>
        <taxon>Agaricales</taxon>
        <taxon>Agaricineae</taxon>
        <taxon>Crepidotaceae</taxon>
        <taxon>Crepidotus</taxon>
    </lineage>
</organism>
<dbReference type="AlphaFoldDB" id="A0A9P6EAZ2"/>
<dbReference type="InterPro" id="IPR015424">
    <property type="entry name" value="PyrdxlP-dep_Trfase"/>
</dbReference>
<evidence type="ECO:0000256" key="4">
    <source>
        <dbReference type="ARBA" id="ARBA00022898"/>
    </source>
</evidence>